<dbReference type="GO" id="GO:0003677">
    <property type="term" value="F:DNA binding"/>
    <property type="evidence" value="ECO:0007669"/>
    <property type="project" value="UniProtKB-KW"/>
</dbReference>
<dbReference type="CDD" id="cd00038">
    <property type="entry name" value="CAP_ED"/>
    <property type="match status" value="1"/>
</dbReference>
<gene>
    <name evidence="6" type="ORF">KL86DPRO_30012</name>
</gene>
<dbReference type="GO" id="GO:0005829">
    <property type="term" value="C:cytosol"/>
    <property type="evidence" value="ECO:0007669"/>
    <property type="project" value="TreeGrafter"/>
</dbReference>
<evidence type="ECO:0000256" key="1">
    <source>
        <dbReference type="ARBA" id="ARBA00023015"/>
    </source>
</evidence>
<dbReference type="PROSITE" id="PS51063">
    <property type="entry name" value="HTH_CRP_2"/>
    <property type="match status" value="1"/>
</dbReference>
<dbReference type="AlphaFoldDB" id="A0A212K642"/>
<organism evidence="6">
    <name type="scientific">uncultured delta proteobacterium</name>
    <dbReference type="NCBI Taxonomy" id="34034"/>
    <lineage>
        <taxon>Bacteria</taxon>
        <taxon>Deltaproteobacteria</taxon>
        <taxon>environmental samples</taxon>
    </lineage>
</organism>
<feature type="domain" description="Cyclic nucleotide-binding" evidence="4">
    <location>
        <begin position="30"/>
        <end position="86"/>
    </location>
</feature>
<dbReference type="InterPro" id="IPR000595">
    <property type="entry name" value="cNMP-bd_dom"/>
</dbReference>
<accession>A0A212K642</accession>
<evidence type="ECO:0000256" key="3">
    <source>
        <dbReference type="ARBA" id="ARBA00023163"/>
    </source>
</evidence>
<dbReference type="PANTHER" id="PTHR24567:SF74">
    <property type="entry name" value="HTH-TYPE TRANSCRIPTIONAL REGULATOR ARCR"/>
    <property type="match status" value="1"/>
</dbReference>
<sequence>MTNTPQAGPIITSTGDVWEKYLHYGVRRAYPANHTLLHPGERSDLIYYIQSGEVLISTYASPESLSRLFILRGKSLLGLIGMFTQNASMVSWLTLEPCVCYLFTKKDIYEKLPRELLLNMLEQLGAMSSSMTRRFAHGNTKRLDVRLARLLVHLADACPKADAQPPGGLVVTPSVTQEMASDLLGMHPVTMNRLLAALRAEGILGRFTKKKLEVLDFKRLVEYAEGNQP</sequence>
<dbReference type="InterPro" id="IPR036390">
    <property type="entry name" value="WH_DNA-bd_sf"/>
</dbReference>
<dbReference type="InterPro" id="IPR014710">
    <property type="entry name" value="RmlC-like_jellyroll"/>
</dbReference>
<evidence type="ECO:0000256" key="2">
    <source>
        <dbReference type="ARBA" id="ARBA00023125"/>
    </source>
</evidence>
<keyword evidence="1" id="KW-0805">Transcription regulation</keyword>
<evidence type="ECO:0008006" key="7">
    <source>
        <dbReference type="Google" id="ProtNLM"/>
    </source>
</evidence>
<evidence type="ECO:0000259" key="5">
    <source>
        <dbReference type="PROSITE" id="PS51063"/>
    </source>
</evidence>
<dbReference type="Pfam" id="PF13545">
    <property type="entry name" value="HTH_Crp_2"/>
    <property type="match status" value="1"/>
</dbReference>
<dbReference type="SUPFAM" id="SSF51206">
    <property type="entry name" value="cAMP-binding domain-like"/>
    <property type="match status" value="1"/>
</dbReference>
<dbReference type="GO" id="GO:0003700">
    <property type="term" value="F:DNA-binding transcription factor activity"/>
    <property type="evidence" value="ECO:0007669"/>
    <property type="project" value="TreeGrafter"/>
</dbReference>
<evidence type="ECO:0000313" key="6">
    <source>
        <dbReference type="EMBL" id="SBW07183.1"/>
    </source>
</evidence>
<reference evidence="6" key="1">
    <citation type="submission" date="2016-04" db="EMBL/GenBank/DDBJ databases">
        <authorList>
            <person name="Evans L.H."/>
            <person name="Alamgir A."/>
            <person name="Owens N."/>
            <person name="Weber N.D."/>
            <person name="Virtaneva K."/>
            <person name="Barbian K."/>
            <person name="Babar A."/>
            <person name="Rosenke K."/>
        </authorList>
    </citation>
    <scope>NUCLEOTIDE SEQUENCE</scope>
    <source>
        <strain evidence="6">86</strain>
    </source>
</reference>
<dbReference type="InterPro" id="IPR050397">
    <property type="entry name" value="Env_Response_Regulators"/>
</dbReference>
<keyword evidence="3" id="KW-0804">Transcription</keyword>
<dbReference type="PANTHER" id="PTHR24567">
    <property type="entry name" value="CRP FAMILY TRANSCRIPTIONAL REGULATORY PROTEIN"/>
    <property type="match status" value="1"/>
</dbReference>
<dbReference type="InterPro" id="IPR018490">
    <property type="entry name" value="cNMP-bd_dom_sf"/>
</dbReference>
<dbReference type="Pfam" id="PF00027">
    <property type="entry name" value="cNMP_binding"/>
    <property type="match status" value="1"/>
</dbReference>
<protein>
    <recommendedName>
        <fullName evidence="7">Transcriptional regulator, Crp/Fnr family</fullName>
    </recommendedName>
</protein>
<evidence type="ECO:0000259" key="4">
    <source>
        <dbReference type="PROSITE" id="PS50042"/>
    </source>
</evidence>
<dbReference type="EMBL" id="FLUQ01000003">
    <property type="protein sequence ID" value="SBW07183.1"/>
    <property type="molecule type" value="Genomic_DNA"/>
</dbReference>
<name>A0A212K642_9DELT</name>
<dbReference type="InterPro" id="IPR012318">
    <property type="entry name" value="HTH_CRP"/>
</dbReference>
<dbReference type="PROSITE" id="PS50042">
    <property type="entry name" value="CNMP_BINDING_3"/>
    <property type="match status" value="1"/>
</dbReference>
<proteinExistence type="predicted"/>
<keyword evidence="2" id="KW-0238">DNA-binding</keyword>
<dbReference type="SUPFAM" id="SSF46785">
    <property type="entry name" value="Winged helix' DNA-binding domain"/>
    <property type="match status" value="1"/>
</dbReference>
<dbReference type="Gene3D" id="2.60.120.10">
    <property type="entry name" value="Jelly Rolls"/>
    <property type="match status" value="1"/>
</dbReference>
<dbReference type="SMART" id="SM00419">
    <property type="entry name" value="HTH_CRP"/>
    <property type="match status" value="1"/>
</dbReference>
<feature type="domain" description="HTH crp-type" evidence="5">
    <location>
        <begin position="141"/>
        <end position="218"/>
    </location>
</feature>